<evidence type="ECO:0000313" key="3">
    <source>
        <dbReference type="Proteomes" id="UP000234681"/>
    </source>
</evidence>
<evidence type="ECO:0000313" key="2">
    <source>
        <dbReference type="EMBL" id="EDL92801.1"/>
    </source>
</evidence>
<protein>
    <submittedName>
        <fullName evidence="2">RCG51689</fullName>
    </submittedName>
</protein>
<feature type="compositionally biased region" description="Low complexity" evidence="1">
    <location>
        <begin position="61"/>
        <end position="72"/>
    </location>
</feature>
<accession>A6IZX3</accession>
<feature type="region of interest" description="Disordered" evidence="1">
    <location>
        <begin position="44"/>
        <end position="72"/>
    </location>
</feature>
<organism evidence="2 3">
    <name type="scientific">Rattus norvegicus</name>
    <name type="common">Rat</name>
    <dbReference type="NCBI Taxonomy" id="10116"/>
    <lineage>
        <taxon>Eukaryota</taxon>
        <taxon>Metazoa</taxon>
        <taxon>Chordata</taxon>
        <taxon>Craniata</taxon>
        <taxon>Vertebrata</taxon>
        <taxon>Euteleostomi</taxon>
        <taxon>Mammalia</taxon>
        <taxon>Eutheria</taxon>
        <taxon>Euarchontoglires</taxon>
        <taxon>Glires</taxon>
        <taxon>Rodentia</taxon>
        <taxon>Myomorpha</taxon>
        <taxon>Muroidea</taxon>
        <taxon>Muridae</taxon>
        <taxon>Murinae</taxon>
        <taxon>Rattus</taxon>
    </lineage>
</organism>
<dbReference type="EMBL" id="CH473972">
    <property type="protein sequence ID" value="EDL92801.1"/>
    <property type="molecule type" value="Genomic_DNA"/>
</dbReference>
<dbReference type="AlphaFoldDB" id="A6IZX3"/>
<evidence type="ECO:0000256" key="1">
    <source>
        <dbReference type="SAM" id="MobiDB-lite"/>
    </source>
</evidence>
<proteinExistence type="predicted"/>
<sequence length="72" mass="7907">MVVNSFLQGSRSGTQVFNKCPVTKSHTALLQESPRTPLFLVFPRTPSAPVQSGKPRPPTPRRILPLTSLLPQ</sequence>
<dbReference type="Proteomes" id="UP000234681">
    <property type="component" value="Chromosome 19"/>
</dbReference>
<name>A6IZX3_RAT</name>
<gene>
    <name evidence="2" type="ORF">rCG_51689</name>
</gene>
<reference evidence="3" key="1">
    <citation type="submission" date="2005-09" db="EMBL/GenBank/DDBJ databases">
        <authorList>
            <person name="Mural R.J."/>
            <person name="Li P.W."/>
            <person name="Adams M.D."/>
            <person name="Amanatides P.G."/>
            <person name="Baden-Tillson H."/>
            <person name="Barnstead M."/>
            <person name="Chin S.H."/>
            <person name="Dew I."/>
            <person name="Evans C.A."/>
            <person name="Ferriera S."/>
            <person name="Flanigan M."/>
            <person name="Fosler C."/>
            <person name="Glodek A."/>
            <person name="Gu Z."/>
            <person name="Holt R.A."/>
            <person name="Jennings D."/>
            <person name="Kraft C.L."/>
            <person name="Lu F."/>
            <person name="Nguyen T."/>
            <person name="Nusskern D.R."/>
            <person name="Pfannkoch C.M."/>
            <person name="Sitter C."/>
            <person name="Sutton G.G."/>
            <person name="Venter J.C."/>
            <person name="Wang Z."/>
            <person name="Woodage T."/>
            <person name="Zheng X.H."/>
            <person name="Zhong F."/>
        </authorList>
    </citation>
    <scope>NUCLEOTIDE SEQUENCE [LARGE SCALE GENOMIC DNA]</scope>
    <source>
        <strain>BN</strain>
        <strain evidence="3">Sprague-Dawley</strain>
    </source>
</reference>